<dbReference type="GO" id="GO:0005634">
    <property type="term" value="C:nucleus"/>
    <property type="evidence" value="ECO:0007669"/>
    <property type="project" value="UniProtKB-SubCell"/>
</dbReference>
<keyword evidence="3" id="KW-0677">Repeat</keyword>
<evidence type="ECO:0000256" key="2">
    <source>
        <dbReference type="ARBA" id="ARBA00022723"/>
    </source>
</evidence>
<evidence type="ECO:0000256" key="8">
    <source>
        <dbReference type="ARBA" id="ARBA00023242"/>
    </source>
</evidence>
<evidence type="ECO:0000256" key="5">
    <source>
        <dbReference type="ARBA" id="ARBA00022833"/>
    </source>
</evidence>
<evidence type="ECO:0000256" key="1">
    <source>
        <dbReference type="ARBA" id="ARBA00004123"/>
    </source>
</evidence>
<feature type="domain" description="C2H2-type" evidence="10">
    <location>
        <begin position="119"/>
        <end position="149"/>
    </location>
</feature>
<feature type="domain" description="C2H2-type" evidence="10">
    <location>
        <begin position="61"/>
        <end position="88"/>
    </location>
</feature>
<dbReference type="PROSITE" id="PS50157">
    <property type="entry name" value="ZINC_FINGER_C2H2_2"/>
    <property type="match status" value="8"/>
</dbReference>
<dbReference type="SMART" id="SM00355">
    <property type="entry name" value="ZnF_C2H2"/>
    <property type="match status" value="10"/>
</dbReference>
<dbReference type="Proteomes" id="UP000728032">
    <property type="component" value="Unassembled WGS sequence"/>
</dbReference>
<dbReference type="AlphaFoldDB" id="A0A7R9MNT8"/>
<evidence type="ECO:0000256" key="4">
    <source>
        <dbReference type="ARBA" id="ARBA00022771"/>
    </source>
</evidence>
<feature type="non-terminal residue" evidence="11">
    <location>
        <position position="1"/>
    </location>
</feature>
<evidence type="ECO:0000259" key="10">
    <source>
        <dbReference type="PROSITE" id="PS50157"/>
    </source>
</evidence>
<keyword evidence="7" id="KW-0804">Transcription</keyword>
<dbReference type="GO" id="GO:0008270">
    <property type="term" value="F:zinc ion binding"/>
    <property type="evidence" value="ECO:0007669"/>
    <property type="project" value="UniProtKB-KW"/>
</dbReference>
<keyword evidence="8" id="KW-0539">Nucleus</keyword>
<gene>
    <name evidence="11" type="ORF">ONB1V03_LOCUS19903</name>
</gene>
<feature type="domain" description="C2H2-type" evidence="10">
    <location>
        <begin position="282"/>
        <end position="307"/>
    </location>
</feature>
<evidence type="ECO:0000313" key="11">
    <source>
        <dbReference type="EMBL" id="CAD7663343.1"/>
    </source>
</evidence>
<proteinExistence type="predicted"/>
<dbReference type="FunFam" id="3.30.160.60:FF:000125">
    <property type="entry name" value="Putative zinc finger protein 143"/>
    <property type="match status" value="1"/>
</dbReference>
<evidence type="ECO:0000256" key="9">
    <source>
        <dbReference type="PROSITE-ProRule" id="PRU00042"/>
    </source>
</evidence>
<feature type="domain" description="C2H2-type" evidence="10">
    <location>
        <begin position="242"/>
        <end position="270"/>
    </location>
</feature>
<accession>A0A7R9MNT8</accession>
<reference evidence="11" key="1">
    <citation type="submission" date="2020-11" db="EMBL/GenBank/DDBJ databases">
        <authorList>
            <person name="Tran Van P."/>
        </authorList>
    </citation>
    <scope>NUCLEOTIDE SEQUENCE</scope>
</reference>
<evidence type="ECO:0000256" key="7">
    <source>
        <dbReference type="ARBA" id="ARBA00023163"/>
    </source>
</evidence>
<dbReference type="Gene3D" id="3.30.160.60">
    <property type="entry name" value="Classic Zinc Finger"/>
    <property type="match status" value="6"/>
</dbReference>
<dbReference type="SUPFAM" id="SSF57667">
    <property type="entry name" value="beta-beta-alpha zinc fingers"/>
    <property type="match status" value="5"/>
</dbReference>
<dbReference type="InterPro" id="IPR036236">
    <property type="entry name" value="Znf_C2H2_sf"/>
</dbReference>
<feature type="domain" description="C2H2-type" evidence="10">
    <location>
        <begin position="148"/>
        <end position="178"/>
    </location>
</feature>
<name>A0A7R9MNT8_9ACAR</name>
<dbReference type="InterPro" id="IPR051061">
    <property type="entry name" value="Zinc_finger_trans_reg"/>
</dbReference>
<evidence type="ECO:0000313" key="12">
    <source>
        <dbReference type="Proteomes" id="UP000728032"/>
    </source>
</evidence>
<dbReference type="EMBL" id="OC946860">
    <property type="protein sequence ID" value="CAD7663343.1"/>
    <property type="molecule type" value="Genomic_DNA"/>
</dbReference>
<keyword evidence="5" id="KW-0862">Zinc</keyword>
<dbReference type="PROSITE" id="PS00028">
    <property type="entry name" value="ZINC_FINGER_C2H2_1"/>
    <property type="match status" value="6"/>
</dbReference>
<dbReference type="EMBL" id="CAJPVJ010032035">
    <property type="protein sequence ID" value="CAG2180480.1"/>
    <property type="molecule type" value="Genomic_DNA"/>
</dbReference>
<organism evidence="11">
    <name type="scientific">Oppiella nova</name>
    <dbReference type="NCBI Taxonomy" id="334625"/>
    <lineage>
        <taxon>Eukaryota</taxon>
        <taxon>Metazoa</taxon>
        <taxon>Ecdysozoa</taxon>
        <taxon>Arthropoda</taxon>
        <taxon>Chelicerata</taxon>
        <taxon>Arachnida</taxon>
        <taxon>Acari</taxon>
        <taxon>Acariformes</taxon>
        <taxon>Sarcoptiformes</taxon>
        <taxon>Oribatida</taxon>
        <taxon>Brachypylina</taxon>
        <taxon>Oppioidea</taxon>
        <taxon>Oppiidae</taxon>
        <taxon>Oppiella</taxon>
    </lineage>
</organism>
<keyword evidence="2" id="KW-0479">Metal-binding</keyword>
<evidence type="ECO:0000256" key="3">
    <source>
        <dbReference type="ARBA" id="ARBA00022737"/>
    </source>
</evidence>
<dbReference type="OrthoDB" id="10004641at2759"/>
<dbReference type="PANTHER" id="PTHR46179:SF13">
    <property type="entry name" value="C2H2-TYPE DOMAIN-CONTAINING PROTEIN"/>
    <property type="match status" value="1"/>
</dbReference>
<keyword evidence="4 9" id="KW-0863">Zinc-finger</keyword>
<keyword evidence="6" id="KW-0805">Transcription regulation</keyword>
<sequence length="359" mass="41437">GRRSGDQTRQQTIDCNTYETTDGIVKLELKCPKTDCPFSTTSQRGLNKHLRARHVRARKTYRCSECGKVFAGEAGLERHQKSHTVPERIYRCDYVGCGKSFATKSRLTLHNACHSAPTYRCDMDGCGATFTSASRVAIHRQRTHQSDYRCERESCAYTTGVQSLLKQHRLRVHSDDRLYACRLSDCGKSFKTANHLQRHQLCKHPDDMPHPWLQCPQTDCPFRTKYEGDLTDHSRAAHSKPYQCPVCGKGFGKAYLLKLHALFAHRASLSMHMKTHTAPDTYRCSWPGCDKSYALKHNLVNHEQTVHKPIIYRCSECGKEFGKEYDLRHHQRVVHEPTHHPELKVRCEWHECDRVFKAR</sequence>
<protein>
    <recommendedName>
        <fullName evidence="10">C2H2-type domain-containing protein</fullName>
    </recommendedName>
</protein>
<dbReference type="Pfam" id="PF00096">
    <property type="entry name" value="zf-C2H2"/>
    <property type="match status" value="6"/>
</dbReference>
<dbReference type="FunFam" id="3.30.160.60:FF:002061">
    <property type="entry name" value="Uncharacterized protein"/>
    <property type="match status" value="1"/>
</dbReference>
<comment type="subcellular location">
    <subcellularLocation>
        <location evidence="1">Nucleus</location>
    </subcellularLocation>
</comment>
<feature type="domain" description="C2H2-type" evidence="10">
    <location>
        <begin position="312"/>
        <end position="335"/>
    </location>
</feature>
<evidence type="ECO:0000256" key="6">
    <source>
        <dbReference type="ARBA" id="ARBA00023015"/>
    </source>
</evidence>
<feature type="non-terminal residue" evidence="11">
    <location>
        <position position="359"/>
    </location>
</feature>
<feature type="domain" description="C2H2-type" evidence="10">
    <location>
        <begin position="90"/>
        <end position="119"/>
    </location>
</feature>
<dbReference type="GO" id="GO:0006357">
    <property type="term" value="P:regulation of transcription by RNA polymerase II"/>
    <property type="evidence" value="ECO:0007669"/>
    <property type="project" value="TreeGrafter"/>
</dbReference>
<feature type="domain" description="C2H2-type" evidence="10">
    <location>
        <begin position="179"/>
        <end position="209"/>
    </location>
</feature>
<keyword evidence="12" id="KW-1185">Reference proteome</keyword>
<dbReference type="InterPro" id="IPR013087">
    <property type="entry name" value="Znf_C2H2_type"/>
</dbReference>
<dbReference type="PANTHER" id="PTHR46179">
    <property type="entry name" value="ZINC FINGER PROTEIN"/>
    <property type="match status" value="1"/>
</dbReference>